<reference evidence="2 3" key="1">
    <citation type="journal article" date="2021" name="Sci. Rep.">
        <title>The distribution of antibiotic resistance genes in chicken gut microbiota commensals.</title>
        <authorList>
            <person name="Juricova H."/>
            <person name="Matiasovicova J."/>
            <person name="Kubasova T."/>
            <person name="Cejkova D."/>
            <person name="Rychlik I."/>
        </authorList>
    </citation>
    <scope>NUCLEOTIDE SEQUENCE [LARGE SCALE GENOMIC DNA]</scope>
    <source>
        <strain evidence="2 3">An768</strain>
    </source>
</reference>
<evidence type="ECO:0000259" key="1">
    <source>
        <dbReference type="Pfam" id="PF13546"/>
    </source>
</evidence>
<gene>
    <name evidence="2" type="ORF">H6A24_09175</name>
</gene>
<sequence length="405" mass="46572">MNTDNLLMQYQSEALEALKSMTNLGKPFEKVIMDVLKLFMAIPDKINFLQMGRYGQFSEQTYRNTFTRGNFDWFGFNQHLAKKVCTGSFLALAVDPSYIPKSGKKTPWFGKFWSGAAGEAKKGLELMGIGLIDVDNRECMTLGAFQTPDSMTLEDMDYNLIDWYREQLISRKDRLLPITRTIVADAFFSKETFVRPLVKEEFNVVSRLRNDAVLFYPTTESPTGKRGRPKLYDGKVDFANLDTSRCEEIPVYNGRLFGLRAYSKSLKGYVKIAVWYPLEGRTDRWKIYFSTDVSMSTKDVINCYRARFQLEFRFRDAKSFAGLTNRQARDLRRLEFHFNASFSAINIAKVACKELGMPFSVSSCKSMIHNAYMLERFICVSGMQPDPHIIDKLFKELVLFSARAA</sequence>
<dbReference type="InterPro" id="IPR038721">
    <property type="entry name" value="IS701-like_DDE_dom"/>
</dbReference>
<dbReference type="SUPFAM" id="SSF53098">
    <property type="entry name" value="Ribonuclease H-like"/>
    <property type="match status" value="1"/>
</dbReference>
<dbReference type="InterPro" id="IPR012337">
    <property type="entry name" value="RNaseH-like_sf"/>
</dbReference>
<dbReference type="RefSeq" id="WP_204500505.1">
    <property type="nucleotide sequence ID" value="NZ_JACJKJ010000009.1"/>
</dbReference>
<protein>
    <submittedName>
        <fullName evidence="2">Transposase</fullName>
    </submittedName>
</protein>
<accession>A0ABS2F8T8</accession>
<keyword evidence="3" id="KW-1185">Reference proteome</keyword>
<comment type="caution">
    <text evidence="2">The sequence shown here is derived from an EMBL/GenBank/DDBJ whole genome shotgun (WGS) entry which is preliminary data.</text>
</comment>
<evidence type="ECO:0000313" key="3">
    <source>
        <dbReference type="Proteomes" id="UP000782117"/>
    </source>
</evidence>
<dbReference type="Pfam" id="PF13546">
    <property type="entry name" value="DDE_5"/>
    <property type="match status" value="1"/>
</dbReference>
<evidence type="ECO:0000313" key="2">
    <source>
        <dbReference type="EMBL" id="MBM6806662.1"/>
    </source>
</evidence>
<name>A0ABS2F8T8_9BACE</name>
<dbReference type="EMBL" id="JACJKJ010000009">
    <property type="protein sequence ID" value="MBM6806662.1"/>
    <property type="molecule type" value="Genomic_DNA"/>
</dbReference>
<organism evidence="2 3">
    <name type="scientific">Bacteroides caecicola</name>
    <dbReference type="NCBI Taxonomy" id="1462569"/>
    <lineage>
        <taxon>Bacteria</taxon>
        <taxon>Pseudomonadati</taxon>
        <taxon>Bacteroidota</taxon>
        <taxon>Bacteroidia</taxon>
        <taxon>Bacteroidales</taxon>
        <taxon>Bacteroidaceae</taxon>
        <taxon>Bacteroides</taxon>
    </lineage>
</organism>
<feature type="domain" description="Transposase IS701-like DDE" evidence="1">
    <location>
        <begin position="45"/>
        <end position="238"/>
    </location>
</feature>
<proteinExistence type="predicted"/>
<dbReference type="Proteomes" id="UP000782117">
    <property type="component" value="Unassembled WGS sequence"/>
</dbReference>